<evidence type="ECO:0000259" key="5">
    <source>
        <dbReference type="SMART" id="SM00271"/>
    </source>
</evidence>
<accession>A0A0A7MDR1</accession>
<dbReference type="GeneID" id="92744544"/>
<dbReference type="GO" id="GO:0001671">
    <property type="term" value="F:ATPase activator activity"/>
    <property type="evidence" value="ECO:0007669"/>
    <property type="project" value="InterPro"/>
</dbReference>
<proteinExistence type="inferred from homology"/>
<dbReference type="Pfam" id="PF07743">
    <property type="entry name" value="HSCB_C"/>
    <property type="match status" value="1"/>
</dbReference>
<dbReference type="GO" id="GO:0051087">
    <property type="term" value="F:protein-folding chaperone binding"/>
    <property type="evidence" value="ECO:0007669"/>
    <property type="project" value="InterPro"/>
</dbReference>
<feature type="domain" description="J" evidence="5">
    <location>
        <begin position="2"/>
        <end position="67"/>
    </location>
</feature>
<reference evidence="6" key="2">
    <citation type="journal article" date="2023" name="Pathogens">
        <title>Pathological Features and Genomic Characterization of an Actinobacillus equuli subsp. equuli Bearing Unique Virulence-Associated Genes from an Adult Horse with Pleuropneumonia.</title>
        <authorList>
            <person name="Kamali M."/>
            <person name="Carossino M."/>
            <person name="Del Piero F."/>
            <person name="Peak L."/>
            <person name="Mitchell M.S."/>
            <person name="Willette J."/>
            <person name="Baker R."/>
            <person name="Li F."/>
            <person name="Kenez A."/>
            <person name="Balasuriya U.B.R."/>
            <person name="Go Y.Y."/>
        </authorList>
    </citation>
    <scope>NUCLEOTIDE SEQUENCE</scope>
    <source>
        <strain evidence="6">4524</strain>
    </source>
</reference>
<keyword evidence="7" id="KW-1185">Reference proteome</keyword>
<dbReference type="PANTHER" id="PTHR14021">
    <property type="entry name" value="IRON-SULFUR CLUSTER CO-CHAPERONE PROTEIN HSCB"/>
    <property type="match status" value="1"/>
</dbReference>
<dbReference type="PANTHER" id="PTHR14021:SF15">
    <property type="entry name" value="IRON-SULFUR CLUSTER CO-CHAPERONE PROTEIN HSCB"/>
    <property type="match status" value="1"/>
</dbReference>
<evidence type="ECO:0000256" key="4">
    <source>
        <dbReference type="HAMAP-Rule" id="MF_00682"/>
    </source>
</evidence>
<dbReference type="NCBIfam" id="TIGR00714">
    <property type="entry name" value="hscB"/>
    <property type="match status" value="1"/>
</dbReference>
<dbReference type="InterPro" id="IPR001623">
    <property type="entry name" value="DnaJ_domain"/>
</dbReference>
<dbReference type="GO" id="GO:0006457">
    <property type="term" value="P:protein folding"/>
    <property type="evidence" value="ECO:0007669"/>
    <property type="project" value="UniProtKB-UniRule"/>
</dbReference>
<dbReference type="EMBL" id="JAPHVQ010000005">
    <property type="protein sequence ID" value="MDE8034849.1"/>
    <property type="molecule type" value="Genomic_DNA"/>
</dbReference>
<dbReference type="SMART" id="SM00271">
    <property type="entry name" value="DnaJ"/>
    <property type="match status" value="1"/>
</dbReference>
<dbReference type="HAMAP" id="MF_00682">
    <property type="entry name" value="HscB"/>
    <property type="match status" value="1"/>
</dbReference>
<organism evidence="6 7">
    <name type="scientific">Actinobacillus equuli subsp. equuli</name>
    <dbReference type="NCBI Taxonomy" id="202947"/>
    <lineage>
        <taxon>Bacteria</taxon>
        <taxon>Pseudomonadati</taxon>
        <taxon>Pseudomonadota</taxon>
        <taxon>Gammaproteobacteria</taxon>
        <taxon>Pasteurellales</taxon>
        <taxon>Pasteurellaceae</taxon>
        <taxon>Actinobacillus</taxon>
    </lineage>
</organism>
<evidence type="ECO:0000256" key="1">
    <source>
        <dbReference type="ARBA" id="ARBA00010476"/>
    </source>
</evidence>
<dbReference type="Proteomes" id="UP001142444">
    <property type="component" value="Unassembled WGS sequence"/>
</dbReference>
<dbReference type="GO" id="GO:1990230">
    <property type="term" value="C:iron-sulfur cluster transfer complex"/>
    <property type="evidence" value="ECO:0007669"/>
    <property type="project" value="TreeGrafter"/>
</dbReference>
<comment type="similarity">
    <text evidence="1 4">Belongs to the HscB family.</text>
</comment>
<gene>
    <name evidence="4 6" type="primary">hscB</name>
    <name evidence="6" type="ORF">OQ257_06670</name>
</gene>
<name>A0A0A7MDR1_ACTEU</name>
<evidence type="ECO:0000313" key="7">
    <source>
        <dbReference type="Proteomes" id="UP001142444"/>
    </source>
</evidence>
<comment type="subunit">
    <text evidence="4">Interacts with HscA and stimulates its ATPase activity.</text>
</comment>
<evidence type="ECO:0000313" key="6">
    <source>
        <dbReference type="EMBL" id="MDE8034849.1"/>
    </source>
</evidence>
<comment type="caution">
    <text evidence="6">The sequence shown here is derived from an EMBL/GenBank/DDBJ whole genome shotgun (WGS) entry which is preliminary data.</text>
</comment>
<dbReference type="GO" id="GO:0044571">
    <property type="term" value="P:[2Fe-2S] cluster assembly"/>
    <property type="evidence" value="ECO:0007669"/>
    <property type="project" value="InterPro"/>
</dbReference>
<dbReference type="InterPro" id="IPR036869">
    <property type="entry name" value="J_dom_sf"/>
</dbReference>
<evidence type="ECO:0000256" key="3">
    <source>
        <dbReference type="ARBA" id="ARBA00025596"/>
    </source>
</evidence>
<dbReference type="Gene3D" id="1.20.1280.20">
    <property type="entry name" value="HscB, C-terminal domain"/>
    <property type="match status" value="1"/>
</dbReference>
<dbReference type="GO" id="GO:0051259">
    <property type="term" value="P:protein complex oligomerization"/>
    <property type="evidence" value="ECO:0007669"/>
    <property type="project" value="InterPro"/>
</dbReference>
<evidence type="ECO:0000256" key="2">
    <source>
        <dbReference type="ARBA" id="ARBA00023186"/>
    </source>
</evidence>
<dbReference type="SUPFAM" id="SSF46565">
    <property type="entry name" value="Chaperone J-domain"/>
    <property type="match status" value="1"/>
</dbReference>
<comment type="function">
    <text evidence="3 4">Co-chaperone involved in the maturation of iron-sulfur cluster-containing proteins. Seems to help targeting proteins to be folded toward HscA.</text>
</comment>
<dbReference type="InterPro" id="IPR004640">
    <property type="entry name" value="HscB"/>
</dbReference>
<sequence>MNNPFALFDLPVQFELDNALLSERYLALQKQLHPDNFASRSSAEQLAAVQKSADVNAALQTLKDPILRAEAIIEIHTGEAKNLEEKSMRDIEFLMQQMEWHEKLETIEHRNDEDELTAFLKQIKTEQKSVLQQLQQTLEAQQWQQANGLTDRLRYFKKLIIQIEKVEEKFFEM</sequence>
<dbReference type="InterPro" id="IPR009073">
    <property type="entry name" value="HscB_oligo_C"/>
</dbReference>
<protein>
    <recommendedName>
        <fullName evidence="4">Co-chaperone protein HscB homolog</fullName>
    </recommendedName>
</protein>
<keyword evidence="2 4" id="KW-0143">Chaperone</keyword>
<dbReference type="Gene3D" id="1.10.287.110">
    <property type="entry name" value="DnaJ domain"/>
    <property type="match status" value="1"/>
</dbReference>
<dbReference type="AlphaFoldDB" id="A0A0A7MDR1"/>
<dbReference type="SUPFAM" id="SSF47144">
    <property type="entry name" value="HSC20 (HSCB), C-terminal oligomerisation domain"/>
    <property type="match status" value="1"/>
</dbReference>
<dbReference type="RefSeq" id="WP_039196394.1">
    <property type="nucleotide sequence ID" value="NZ_CBCRTM010000002.1"/>
</dbReference>
<dbReference type="InterPro" id="IPR036386">
    <property type="entry name" value="HscB_C_sf"/>
</dbReference>
<dbReference type="KEGG" id="aeu:ACEE_02050"/>
<dbReference type="CDD" id="cd06257">
    <property type="entry name" value="DnaJ"/>
    <property type="match status" value="1"/>
</dbReference>
<reference evidence="6" key="1">
    <citation type="submission" date="2022-11" db="EMBL/GenBank/DDBJ databases">
        <authorList>
            <person name="Kamali M."/>
            <person name="Peak L."/>
            <person name="Go Y.Y."/>
            <person name="Balasuriya U.B.R."/>
            <person name="Carossino M."/>
        </authorList>
    </citation>
    <scope>NUCLEOTIDE SEQUENCE</scope>
    <source>
        <strain evidence="6">4524</strain>
    </source>
</reference>